<accession>A0A6A3IU24</accession>
<dbReference type="Proteomes" id="UP000460718">
    <property type="component" value="Unassembled WGS sequence"/>
</dbReference>
<protein>
    <submittedName>
        <fullName evidence="2">Uncharacterized protein</fullName>
    </submittedName>
</protein>
<dbReference type="AlphaFoldDB" id="A0A6A3IU24"/>
<name>A0A6A3IU24_9STRA</name>
<comment type="caution">
    <text evidence="2">The sequence shown here is derived from an EMBL/GenBank/DDBJ whole genome shotgun (WGS) entry which is preliminary data.</text>
</comment>
<dbReference type="EMBL" id="QXFW01001966">
    <property type="protein sequence ID" value="KAE8983634.1"/>
    <property type="molecule type" value="Genomic_DNA"/>
</dbReference>
<evidence type="ECO:0000313" key="3">
    <source>
        <dbReference type="Proteomes" id="UP000460718"/>
    </source>
</evidence>
<reference evidence="2 3" key="1">
    <citation type="submission" date="2018-09" db="EMBL/GenBank/DDBJ databases">
        <title>Genomic investigation of the strawberry pathogen Phytophthora fragariae indicates pathogenicity is determined by transcriptional variation in three key races.</title>
        <authorList>
            <person name="Adams T.M."/>
            <person name="Armitage A.D."/>
            <person name="Sobczyk M.K."/>
            <person name="Bates H.J."/>
            <person name="Dunwell J.M."/>
            <person name="Nellist C.F."/>
            <person name="Harrison R.J."/>
        </authorList>
    </citation>
    <scope>NUCLEOTIDE SEQUENCE [LARGE SCALE GENOMIC DNA]</scope>
    <source>
        <strain evidence="2 3">SCRP245</strain>
    </source>
</reference>
<organism evidence="2 3">
    <name type="scientific">Phytophthora fragariae</name>
    <dbReference type="NCBI Taxonomy" id="53985"/>
    <lineage>
        <taxon>Eukaryota</taxon>
        <taxon>Sar</taxon>
        <taxon>Stramenopiles</taxon>
        <taxon>Oomycota</taxon>
        <taxon>Peronosporomycetes</taxon>
        <taxon>Peronosporales</taxon>
        <taxon>Peronosporaceae</taxon>
        <taxon>Phytophthora</taxon>
    </lineage>
</organism>
<gene>
    <name evidence="2" type="ORF">PF011_g21097</name>
</gene>
<evidence type="ECO:0000313" key="2">
    <source>
        <dbReference type="EMBL" id="KAE8983634.1"/>
    </source>
</evidence>
<evidence type="ECO:0000256" key="1">
    <source>
        <dbReference type="SAM" id="MobiDB-lite"/>
    </source>
</evidence>
<proteinExistence type="predicted"/>
<sequence length="353" mass="38979">MSGHDPPDTGPPSDGEQTANTREARAGGGEACERTIGQEVAETTGRRNVTDEMECTNDAVASTGNAREESPGSANLPTWRDKLKAQAPKEEVVTEEHAKGSRMLEGIWNPVHVKMLLNTLMTNWEETPNVHMNPDHMAMRKEALAPANASCDESIRSGTARENEIMKAYMAGDLELPHPPNFLKEVMISAHRALMEDMHEEYMNSTLTAVVPATVRVGANAPHADLYKELFVANTDKSTGHSMMRALQRDVKRLSFDGGHTLLFVFYSKSAAARWNQKALRYQNAVIVLHNTHRRPEDEGTGQYTAAQVEVQYAVRIYGAGRLGLAALERAFSLFSEAKVLDVEHARAKKTEL</sequence>
<feature type="region of interest" description="Disordered" evidence="1">
    <location>
        <begin position="1"/>
        <end position="51"/>
    </location>
</feature>